<organism evidence="8 9">
    <name type="scientific">Thermogemmatispora aurantia</name>
    <dbReference type="NCBI Taxonomy" id="2045279"/>
    <lineage>
        <taxon>Bacteria</taxon>
        <taxon>Bacillati</taxon>
        <taxon>Chloroflexota</taxon>
        <taxon>Ktedonobacteria</taxon>
        <taxon>Thermogemmatisporales</taxon>
        <taxon>Thermogemmatisporaceae</taxon>
        <taxon>Thermogemmatispora</taxon>
    </lineage>
</organism>
<dbReference type="InterPro" id="IPR029044">
    <property type="entry name" value="Nucleotide-diphossugar_trans"/>
</dbReference>
<dbReference type="Gene3D" id="3.90.550.10">
    <property type="entry name" value="Spore Coat Polysaccharide Biosynthesis Protein SpsA, Chain A"/>
    <property type="match status" value="1"/>
</dbReference>
<evidence type="ECO:0000256" key="7">
    <source>
        <dbReference type="HAMAP-Rule" id="MF_00108"/>
    </source>
</evidence>
<dbReference type="Pfam" id="PF01128">
    <property type="entry name" value="IspD"/>
    <property type="match status" value="1"/>
</dbReference>
<feature type="site" description="Positions MEP for the nucleophilic attack" evidence="7">
    <location>
        <position position="157"/>
    </location>
</feature>
<evidence type="ECO:0000256" key="1">
    <source>
        <dbReference type="ARBA" id="ARBA00001282"/>
    </source>
</evidence>
<dbReference type="PROSITE" id="PS01295">
    <property type="entry name" value="ISPD"/>
    <property type="match status" value="1"/>
</dbReference>
<comment type="function">
    <text evidence="7">Catalyzes the formation of 4-diphosphocytidyl-2-C-methyl-D-erythritol from CTP and 2-C-methyl-D-erythritol 4-phosphate (MEP).</text>
</comment>
<evidence type="ECO:0000256" key="5">
    <source>
        <dbReference type="ARBA" id="ARBA00022695"/>
    </source>
</evidence>
<dbReference type="InterPro" id="IPR001228">
    <property type="entry name" value="IspD"/>
</dbReference>
<keyword evidence="9" id="KW-1185">Reference proteome</keyword>
<evidence type="ECO:0000256" key="6">
    <source>
        <dbReference type="ARBA" id="ARBA00023229"/>
    </source>
</evidence>
<keyword evidence="5 7" id="KW-0548">Nucleotidyltransferase</keyword>
<evidence type="ECO:0000313" key="9">
    <source>
        <dbReference type="Proteomes" id="UP000334820"/>
    </source>
</evidence>
<dbReference type="AlphaFoldDB" id="A0A5J4K5P5"/>
<gene>
    <name evidence="8" type="primary">ispD_1</name>
    <name evidence="7" type="synonym">ispD</name>
    <name evidence="8" type="ORF">KTAU_06750</name>
</gene>
<comment type="similarity">
    <text evidence="3 7">Belongs to the IspD/TarI cytidylyltransferase family. IspD subfamily.</text>
</comment>
<dbReference type="EC" id="2.7.7.60" evidence="7"/>
<dbReference type="CDD" id="cd02516">
    <property type="entry name" value="CDP-ME_synthetase"/>
    <property type="match status" value="1"/>
</dbReference>
<dbReference type="SUPFAM" id="SSF53448">
    <property type="entry name" value="Nucleotide-diphospho-sugar transferases"/>
    <property type="match status" value="1"/>
</dbReference>
<evidence type="ECO:0000313" key="8">
    <source>
        <dbReference type="EMBL" id="GER82037.1"/>
    </source>
</evidence>
<dbReference type="InterPro" id="IPR050088">
    <property type="entry name" value="IspD/TarI_cytidylyltransf_bact"/>
</dbReference>
<dbReference type="PANTHER" id="PTHR32125">
    <property type="entry name" value="2-C-METHYL-D-ERYTHRITOL 4-PHOSPHATE CYTIDYLYLTRANSFERASE, CHLOROPLASTIC"/>
    <property type="match status" value="1"/>
</dbReference>
<protein>
    <recommendedName>
        <fullName evidence="7">2-C-methyl-D-erythritol 4-phosphate cytidylyltransferase</fullName>
        <ecNumber evidence="7">2.7.7.60</ecNumber>
    </recommendedName>
    <alternativeName>
        <fullName evidence="7">4-diphosphocytidyl-2C-methyl-D-erythritol synthase</fullName>
    </alternativeName>
    <alternativeName>
        <fullName evidence="7">MEP cytidylyltransferase</fullName>
        <shortName evidence="7">MCT</shortName>
    </alternativeName>
</protein>
<dbReference type="PANTHER" id="PTHR32125:SF4">
    <property type="entry name" value="2-C-METHYL-D-ERYTHRITOL 4-PHOSPHATE CYTIDYLYLTRANSFERASE, CHLOROPLASTIC"/>
    <property type="match status" value="1"/>
</dbReference>
<comment type="pathway">
    <text evidence="2 7">Isoprenoid biosynthesis; isopentenyl diphosphate biosynthesis via DXP pathway; isopentenyl diphosphate from 1-deoxy-D-xylulose 5-phosphate: step 2/6.</text>
</comment>
<feature type="site" description="Transition state stabilizer" evidence="7">
    <location>
        <position position="23"/>
    </location>
</feature>
<evidence type="ECO:0000256" key="2">
    <source>
        <dbReference type="ARBA" id="ARBA00004787"/>
    </source>
</evidence>
<comment type="caution">
    <text evidence="8">The sequence shown here is derived from an EMBL/GenBank/DDBJ whole genome shotgun (WGS) entry which is preliminary data.</text>
</comment>
<dbReference type="GO" id="GO:0050518">
    <property type="term" value="F:2-C-methyl-D-erythritol 4-phosphate cytidylyltransferase activity"/>
    <property type="evidence" value="ECO:0007669"/>
    <property type="project" value="UniProtKB-UniRule"/>
</dbReference>
<sequence>MQERAAVVIVAAGSSRRMAGRDKLWTPLAGRLTLARTVDAFEVCPLIKAIVLVVHPAREADACELLAEEGWRKVIAVVAGGPRRQDSVRLGLEALARHLPETQWVLVHDGARPFVSSALIEAGLHAARLHQAAVAAVPVKDTLKVVEGGYVCETPERAHLWVVQTPQVFSFPLLWEAHRVCSAQAAEEEEVSDDAALVERLGYRVAIFPGSYTNMKITTQEDFLLAEYLVHQETWPR</sequence>
<dbReference type="FunFam" id="3.90.550.10:FF:000003">
    <property type="entry name" value="2-C-methyl-D-erythritol 4-phosphate cytidylyltransferase"/>
    <property type="match status" value="1"/>
</dbReference>
<feature type="site" description="Transition state stabilizer" evidence="7">
    <location>
        <position position="17"/>
    </location>
</feature>
<dbReference type="HAMAP" id="MF_00108">
    <property type="entry name" value="IspD"/>
    <property type="match status" value="1"/>
</dbReference>
<comment type="catalytic activity">
    <reaction evidence="1 7">
        <text>2-C-methyl-D-erythritol 4-phosphate + CTP + H(+) = 4-CDP-2-C-methyl-D-erythritol + diphosphate</text>
        <dbReference type="Rhea" id="RHEA:13429"/>
        <dbReference type="ChEBI" id="CHEBI:15378"/>
        <dbReference type="ChEBI" id="CHEBI:33019"/>
        <dbReference type="ChEBI" id="CHEBI:37563"/>
        <dbReference type="ChEBI" id="CHEBI:57823"/>
        <dbReference type="ChEBI" id="CHEBI:58262"/>
        <dbReference type="EC" id="2.7.7.60"/>
    </reaction>
</comment>
<name>A0A5J4K5P5_9CHLR</name>
<dbReference type="UniPathway" id="UPA00056">
    <property type="reaction ID" value="UER00093"/>
</dbReference>
<dbReference type="GO" id="GO:0019288">
    <property type="term" value="P:isopentenyl diphosphate biosynthetic process, methylerythritol 4-phosphate pathway"/>
    <property type="evidence" value="ECO:0007669"/>
    <property type="project" value="UniProtKB-UniRule"/>
</dbReference>
<accession>A0A5J4K5P5</accession>
<dbReference type="InterPro" id="IPR034683">
    <property type="entry name" value="IspD/TarI"/>
</dbReference>
<evidence type="ECO:0000256" key="3">
    <source>
        <dbReference type="ARBA" id="ARBA00009789"/>
    </source>
</evidence>
<evidence type="ECO:0000256" key="4">
    <source>
        <dbReference type="ARBA" id="ARBA00022679"/>
    </source>
</evidence>
<dbReference type="Proteomes" id="UP000334820">
    <property type="component" value="Unassembled WGS sequence"/>
</dbReference>
<reference evidence="8 9" key="1">
    <citation type="journal article" date="2019" name="Int. J. Syst. Evol. Microbiol.">
        <title>Thermogemmatispora aurantia sp. nov. and Thermogemmatispora argillosa sp. nov., within the class Ktedonobacteria, and emended description of the genus Thermogemmatispora.</title>
        <authorList>
            <person name="Zheng Y."/>
            <person name="Wang C.M."/>
            <person name="Sakai Y."/>
            <person name="Abe K."/>
            <person name="Yokota A."/>
            <person name="Yabe S."/>
        </authorList>
    </citation>
    <scope>NUCLEOTIDE SEQUENCE [LARGE SCALE GENOMIC DNA]</scope>
    <source>
        <strain evidence="8 9">A1-2</strain>
    </source>
</reference>
<proteinExistence type="inferred from homology"/>
<dbReference type="NCBIfam" id="TIGR00453">
    <property type="entry name" value="ispD"/>
    <property type="match status" value="1"/>
</dbReference>
<keyword evidence="4 7" id="KW-0808">Transferase</keyword>
<dbReference type="InterPro" id="IPR018294">
    <property type="entry name" value="ISPD_synthase_CS"/>
</dbReference>
<dbReference type="RefSeq" id="WP_151726985.1">
    <property type="nucleotide sequence ID" value="NZ_BKZV01000001.1"/>
</dbReference>
<feature type="site" description="Positions MEP for the nucleophilic attack" evidence="7">
    <location>
        <position position="216"/>
    </location>
</feature>
<keyword evidence="6 7" id="KW-0414">Isoprene biosynthesis</keyword>
<dbReference type="EMBL" id="BKZV01000001">
    <property type="protein sequence ID" value="GER82037.1"/>
    <property type="molecule type" value="Genomic_DNA"/>
</dbReference>